<dbReference type="EMBL" id="JASNWA010000006">
    <property type="protein sequence ID" value="KAK3174613.1"/>
    <property type="molecule type" value="Genomic_DNA"/>
</dbReference>
<organism evidence="3 4">
    <name type="scientific">Lepraria neglecta</name>
    <dbReference type="NCBI Taxonomy" id="209136"/>
    <lineage>
        <taxon>Eukaryota</taxon>
        <taxon>Fungi</taxon>
        <taxon>Dikarya</taxon>
        <taxon>Ascomycota</taxon>
        <taxon>Pezizomycotina</taxon>
        <taxon>Lecanoromycetes</taxon>
        <taxon>OSLEUM clade</taxon>
        <taxon>Lecanoromycetidae</taxon>
        <taxon>Lecanorales</taxon>
        <taxon>Lecanorineae</taxon>
        <taxon>Stereocaulaceae</taxon>
        <taxon>Lepraria</taxon>
    </lineage>
</organism>
<evidence type="ECO:0000313" key="4">
    <source>
        <dbReference type="Proteomes" id="UP001276659"/>
    </source>
</evidence>
<dbReference type="Proteomes" id="UP001276659">
    <property type="component" value="Unassembled WGS sequence"/>
</dbReference>
<proteinExistence type="predicted"/>
<reference evidence="3" key="1">
    <citation type="submission" date="2022-11" db="EMBL/GenBank/DDBJ databases">
        <title>Chromosomal genome sequence assembly and mating type (MAT) locus characterization of the leprose asexual lichenized fungus Lepraria neglecta (Nyl.) Erichsen.</title>
        <authorList>
            <person name="Allen J.L."/>
            <person name="Pfeffer B."/>
        </authorList>
    </citation>
    <scope>NUCLEOTIDE SEQUENCE</scope>
    <source>
        <strain evidence="3">Allen 5258</strain>
    </source>
</reference>
<dbReference type="InterPro" id="IPR016477">
    <property type="entry name" value="Fructo-/Ketosamine-3-kinase"/>
</dbReference>
<gene>
    <name evidence="3" type="ORF">OEA41_001859</name>
</gene>
<dbReference type="Gene3D" id="3.90.1200.10">
    <property type="match status" value="1"/>
</dbReference>
<evidence type="ECO:0000313" key="3">
    <source>
        <dbReference type="EMBL" id="KAK3174613.1"/>
    </source>
</evidence>
<accession>A0AAD9ZDV7</accession>
<dbReference type="AlphaFoldDB" id="A0AAD9ZDV7"/>
<dbReference type="PANTHER" id="PTHR12149">
    <property type="entry name" value="FRUCTOSAMINE 3 KINASE-RELATED PROTEIN"/>
    <property type="match status" value="1"/>
</dbReference>
<protein>
    <recommendedName>
        <fullName evidence="1">protein-ribulosamine 3-kinase</fullName>
        <ecNumber evidence="1">2.7.1.172</ecNumber>
    </recommendedName>
</protein>
<comment type="catalytic activity">
    <reaction evidence="2">
        <text>N(6)-D-ribulosyl-L-lysyl-[protein] + ATP = N(6)-(3-O-phospho-D-ribulosyl)-L-lysyl-[protein] + ADP + H(+)</text>
        <dbReference type="Rhea" id="RHEA:48432"/>
        <dbReference type="Rhea" id="RHEA-COMP:12103"/>
        <dbReference type="Rhea" id="RHEA-COMP:12104"/>
        <dbReference type="ChEBI" id="CHEBI:15378"/>
        <dbReference type="ChEBI" id="CHEBI:30616"/>
        <dbReference type="ChEBI" id="CHEBI:90418"/>
        <dbReference type="ChEBI" id="CHEBI:90420"/>
        <dbReference type="ChEBI" id="CHEBI:456216"/>
        <dbReference type="EC" id="2.7.1.172"/>
    </reaction>
    <physiologicalReaction direction="left-to-right" evidence="2">
        <dbReference type="Rhea" id="RHEA:48433"/>
    </physiologicalReaction>
</comment>
<comment type="caution">
    <text evidence="3">The sequence shown here is derived from an EMBL/GenBank/DDBJ whole genome shotgun (WGS) entry which is preliminary data.</text>
</comment>
<evidence type="ECO:0000256" key="2">
    <source>
        <dbReference type="ARBA" id="ARBA00048655"/>
    </source>
</evidence>
<dbReference type="InterPro" id="IPR011009">
    <property type="entry name" value="Kinase-like_dom_sf"/>
</dbReference>
<dbReference type="PANTHER" id="PTHR12149:SF8">
    <property type="entry name" value="PROTEIN-RIBULOSAMINE 3-KINASE"/>
    <property type="match status" value="1"/>
</dbReference>
<dbReference type="GO" id="GO:0102193">
    <property type="term" value="F:protein-ribulosamine 3-kinase activity"/>
    <property type="evidence" value="ECO:0007669"/>
    <property type="project" value="UniProtKB-EC"/>
</dbReference>
<dbReference type="EC" id="2.7.1.172" evidence="1"/>
<keyword evidence="4" id="KW-1185">Reference proteome</keyword>
<name>A0AAD9ZDV7_9LECA</name>
<evidence type="ECO:0000256" key="1">
    <source>
        <dbReference type="ARBA" id="ARBA00011961"/>
    </source>
</evidence>
<dbReference type="Pfam" id="PF03881">
    <property type="entry name" value="Fructosamin_kin"/>
    <property type="match status" value="1"/>
</dbReference>
<dbReference type="SUPFAM" id="SSF56112">
    <property type="entry name" value="Protein kinase-like (PK-like)"/>
    <property type="match status" value="1"/>
</dbReference>
<sequence>MPEGTKVISAETYGNSAWTITGRIQVILPDGEPKVYFLKCASEDHGRTMMFGEFTSVTTIHDLLPALVPAPHGWGKFKVGPPDTYFFLSDYIDMDMSAPEPIQFTARVAELHRKGTSPNGMFGFPVTTCDGKLPHTVEWESSWAVFFAKLIRGVLKLDIETNGPWPELEEAAEQIITKVIPRLCGVLQSEGHQIKASLIHGDLWEGNVGTHADTGDIILYDAGSYYAHNEMELGQWRCEWGQYLRAKVYSKNYLRNFEAAEPVEEWEDRNRLYSLKYNLNYSGGHPGNVTRQTAYNDMCFLCERYAPLDTIDKYDPQNDPNVTGSKIVVHGEYA</sequence>